<protein>
    <submittedName>
        <fullName evidence="2">Uncharacterized protein</fullName>
    </submittedName>
</protein>
<feature type="transmembrane region" description="Helical" evidence="1">
    <location>
        <begin position="149"/>
        <end position="169"/>
    </location>
</feature>
<keyword evidence="1" id="KW-0812">Transmembrane</keyword>
<feature type="transmembrane region" description="Helical" evidence="1">
    <location>
        <begin position="237"/>
        <end position="255"/>
    </location>
</feature>
<keyword evidence="1" id="KW-0472">Membrane</keyword>
<name>A0ABP1S7S4_9HEXA</name>
<feature type="transmembrane region" description="Helical" evidence="1">
    <location>
        <begin position="126"/>
        <end position="143"/>
    </location>
</feature>
<dbReference type="Proteomes" id="UP001642540">
    <property type="component" value="Unassembled WGS sequence"/>
</dbReference>
<proteinExistence type="predicted"/>
<reference evidence="2 3" key="1">
    <citation type="submission" date="2024-08" db="EMBL/GenBank/DDBJ databases">
        <authorList>
            <person name="Cucini C."/>
            <person name="Frati F."/>
        </authorList>
    </citation>
    <scope>NUCLEOTIDE SEQUENCE [LARGE SCALE GENOMIC DNA]</scope>
</reference>
<evidence type="ECO:0000313" key="2">
    <source>
        <dbReference type="EMBL" id="CAL8146379.1"/>
    </source>
</evidence>
<evidence type="ECO:0000256" key="1">
    <source>
        <dbReference type="SAM" id="Phobius"/>
    </source>
</evidence>
<keyword evidence="1" id="KW-1133">Transmembrane helix</keyword>
<feature type="transmembrane region" description="Helical" evidence="1">
    <location>
        <begin position="386"/>
        <end position="407"/>
    </location>
</feature>
<accession>A0ABP1S7S4</accession>
<organism evidence="2 3">
    <name type="scientific">Orchesella dallaii</name>
    <dbReference type="NCBI Taxonomy" id="48710"/>
    <lineage>
        <taxon>Eukaryota</taxon>
        <taxon>Metazoa</taxon>
        <taxon>Ecdysozoa</taxon>
        <taxon>Arthropoda</taxon>
        <taxon>Hexapoda</taxon>
        <taxon>Collembola</taxon>
        <taxon>Entomobryomorpha</taxon>
        <taxon>Entomobryoidea</taxon>
        <taxon>Orchesellidae</taxon>
        <taxon>Orchesellinae</taxon>
        <taxon>Orchesella</taxon>
    </lineage>
</organism>
<feature type="transmembrane region" description="Helical" evidence="1">
    <location>
        <begin position="275"/>
        <end position="292"/>
    </location>
</feature>
<dbReference type="EMBL" id="CAXLJM020000164">
    <property type="protein sequence ID" value="CAL8146379.1"/>
    <property type="molecule type" value="Genomic_DNA"/>
</dbReference>
<keyword evidence="3" id="KW-1185">Reference proteome</keyword>
<sequence length="583" mass="65410">MVGTLAFVFPCSQPLLDKTICGGQACSKNIPIHCRFFVSFVDFIFMFPVTLFGGPFVSLCMISLEFLRGHLKPARPMDKKSEVTHDQSGVENEFRLNLAMVLRQAQLLGKLCNDCLQTYLWTQIQYNGAIAIVIPLYSLIVFGRQLSPVFIGLGLSIIIGTTMFCLYVFELGSRPQSISLGIIKRVLSQIIRPAMIGQFSLSIFRLQLTLADYLGAFPFHIGSKGVIKIRSEKESKLFGNFWLCLVITSLFYSVISLHESLSSNTTFRLTTVAYQAYLLEFHIVALLDLMGIRKNPVCVQRLIVYIYNSESFVRPKEKRQAAWFPVIFVSSAMTCVNLSLMVATLAFAFPCSHPLLDKTICGGKACSTNIPIHCRIFVSFFDFMCMFPVTLFGGPFMSLSLLSLEFLRGHLKLASPIDKKREKTHDQSGVQNQCQLNLAMVLRQAQILGKLCNDCLQTYIWTGIQFNGAVAIVIPLYSLIVFGRQLSPIFIGLGLSIIISTTTFCLYVFELGSRPQSISLGIIKGLRTCKRRSWSYKFSKSCKPITMKVGSFHKMDRKLGSSFVKFLVQRTVFLIVQTNAISK</sequence>
<feature type="transmembrane region" description="Helical" evidence="1">
    <location>
        <begin position="322"/>
        <end position="349"/>
    </location>
</feature>
<gene>
    <name evidence="2" type="ORF">ODALV1_LOCUS30797</name>
</gene>
<feature type="transmembrane region" description="Helical" evidence="1">
    <location>
        <begin position="489"/>
        <end position="509"/>
    </location>
</feature>
<feature type="transmembrane region" description="Helical" evidence="1">
    <location>
        <begin position="43"/>
        <end position="67"/>
    </location>
</feature>
<evidence type="ECO:0000313" key="3">
    <source>
        <dbReference type="Proteomes" id="UP001642540"/>
    </source>
</evidence>
<comment type="caution">
    <text evidence="2">The sequence shown here is derived from an EMBL/GenBank/DDBJ whole genome shotgun (WGS) entry which is preliminary data.</text>
</comment>
<feature type="transmembrane region" description="Helical" evidence="1">
    <location>
        <begin position="459"/>
        <end position="483"/>
    </location>
</feature>